<reference evidence="1" key="2">
    <citation type="journal article" date="2024" name="Environ. Microbiol.">
        <title>Genome analysis and description of Tunturibacter gen. nov. expands the diversity of Terriglobia in tundra soils.</title>
        <authorList>
            <person name="Messyasz A."/>
            <person name="Mannisto M.K."/>
            <person name="Kerkhof L.J."/>
            <person name="Haggblom M.M."/>
        </authorList>
    </citation>
    <scope>NUCLEOTIDE SEQUENCE</scope>
    <source>
        <strain evidence="1">M8UP39</strain>
    </source>
</reference>
<name>A0AAU7YVQ1_9BACT</name>
<dbReference type="AlphaFoldDB" id="A0AAU7YVQ1"/>
<dbReference type="KEGG" id="tgi:RBB81_14070"/>
<gene>
    <name evidence="1" type="ORF">RBB81_14070</name>
</gene>
<sequence>MWRNSGVKSFPVGNLFLDRLLPPQVANSGSLSADTKTLPGKTNAPGSVARVEDCYKLCRSLAAGCIRIRRPGNDVFITVGLVAVGAGLIDRQHLGIGEQAEGECVASGKVAAED</sequence>
<accession>A0AAU7YVQ1</accession>
<organism evidence="1">
    <name type="scientific">Tunturiibacter gelidiferens</name>
    <dbReference type="NCBI Taxonomy" id="3069689"/>
    <lineage>
        <taxon>Bacteria</taxon>
        <taxon>Pseudomonadati</taxon>
        <taxon>Acidobacteriota</taxon>
        <taxon>Terriglobia</taxon>
        <taxon>Terriglobales</taxon>
        <taxon>Acidobacteriaceae</taxon>
        <taxon>Tunturiibacter</taxon>
    </lineage>
</organism>
<proteinExistence type="predicted"/>
<evidence type="ECO:0000313" key="1">
    <source>
        <dbReference type="EMBL" id="XCB20714.1"/>
    </source>
</evidence>
<dbReference type="EMBL" id="CP132938">
    <property type="protein sequence ID" value="XCB20714.1"/>
    <property type="molecule type" value="Genomic_DNA"/>
</dbReference>
<reference evidence="1" key="1">
    <citation type="submission" date="2023-08" db="EMBL/GenBank/DDBJ databases">
        <authorList>
            <person name="Messyasz A."/>
            <person name="Mannisto M.K."/>
            <person name="Kerkhof L.J."/>
            <person name="Haggblom M."/>
        </authorList>
    </citation>
    <scope>NUCLEOTIDE SEQUENCE</scope>
    <source>
        <strain evidence="1">M8UP39</strain>
    </source>
</reference>
<protein>
    <submittedName>
        <fullName evidence="1">Uncharacterized protein</fullName>
    </submittedName>
</protein>